<organism evidence="3">
    <name type="scientific">Trypanosoma vivax (strain Y486)</name>
    <dbReference type="NCBI Taxonomy" id="1055687"/>
    <lineage>
        <taxon>Eukaryota</taxon>
        <taxon>Discoba</taxon>
        <taxon>Euglenozoa</taxon>
        <taxon>Kinetoplastea</taxon>
        <taxon>Metakinetoplastina</taxon>
        <taxon>Trypanosomatida</taxon>
        <taxon>Trypanosomatidae</taxon>
        <taxon>Trypanosoma</taxon>
        <taxon>Duttonella</taxon>
    </lineage>
</organism>
<keyword evidence="1" id="KW-0175">Coiled coil</keyword>
<sequence length="245" mass="26851">MDLKGWNVLYGDQHDPLIADCHPDVGVSVGKLPDVNVLVENKSRTNQREGLCECGGRRSSGGKEVGAQCPASQMDAKLQESDIFKRELKAYVTRQVAQSIQLMAQKEEIAHLKKVLKGYLRGNAQHDIEKELLKEDKKALEKRVNELVKKDTIRAAQVSDLLKGNLELMQKLTDTMANNERRLTMHVKPESEVVPVLGGVTPLAIKDEDVSSKTPPKKGGKGKKGGKSLQKTALLDDGQVGDGHA</sequence>
<dbReference type="AlphaFoldDB" id="G0U2C1"/>
<feature type="region of interest" description="Disordered" evidence="2">
    <location>
        <begin position="204"/>
        <end position="245"/>
    </location>
</feature>
<dbReference type="EMBL" id="HE573025">
    <property type="protein sequence ID" value="CCC50424.1"/>
    <property type="molecule type" value="Genomic_DNA"/>
</dbReference>
<reference evidence="3" key="1">
    <citation type="journal article" date="2012" name="Proc. Natl. Acad. Sci. U.S.A.">
        <title>Antigenic diversity is generated by distinct evolutionary mechanisms in African trypanosome species.</title>
        <authorList>
            <person name="Jackson A.P."/>
            <person name="Berry A."/>
            <person name="Aslett M."/>
            <person name="Allison H.C."/>
            <person name="Burton P."/>
            <person name="Vavrova-Anderson J."/>
            <person name="Brown R."/>
            <person name="Browne H."/>
            <person name="Corton N."/>
            <person name="Hauser H."/>
            <person name="Gamble J."/>
            <person name="Gilderthorp R."/>
            <person name="Marcello L."/>
            <person name="McQuillan J."/>
            <person name="Otto T.D."/>
            <person name="Quail M.A."/>
            <person name="Sanders M.J."/>
            <person name="van Tonder A."/>
            <person name="Ginger M.L."/>
            <person name="Field M.C."/>
            <person name="Barry J.D."/>
            <person name="Hertz-Fowler C."/>
            <person name="Berriman M."/>
        </authorList>
    </citation>
    <scope>NUCLEOTIDE SEQUENCE</scope>
    <source>
        <strain evidence="3">Y486</strain>
    </source>
</reference>
<dbReference type="VEuPathDB" id="TriTrypDB:TvY486_0902460"/>
<feature type="coiled-coil region" evidence="1">
    <location>
        <begin position="123"/>
        <end position="150"/>
    </location>
</feature>
<evidence type="ECO:0000256" key="1">
    <source>
        <dbReference type="SAM" id="Coils"/>
    </source>
</evidence>
<protein>
    <submittedName>
        <fullName evidence="3">Uncharacterized protein</fullName>
    </submittedName>
</protein>
<feature type="compositionally biased region" description="Basic residues" evidence="2">
    <location>
        <begin position="215"/>
        <end position="226"/>
    </location>
</feature>
<gene>
    <name evidence="3" type="ORF">TVY486_0902460</name>
</gene>
<accession>G0U2C1</accession>
<proteinExistence type="predicted"/>
<evidence type="ECO:0000256" key="2">
    <source>
        <dbReference type="SAM" id="MobiDB-lite"/>
    </source>
</evidence>
<evidence type="ECO:0000313" key="3">
    <source>
        <dbReference type="EMBL" id="CCC50424.1"/>
    </source>
</evidence>
<name>G0U2C1_TRYVY</name>